<dbReference type="Gene3D" id="3.50.50.60">
    <property type="entry name" value="FAD/NAD(P)-binding domain"/>
    <property type="match status" value="2"/>
</dbReference>
<dbReference type="InterPro" id="IPR036188">
    <property type="entry name" value="FAD/NAD-bd_sf"/>
</dbReference>
<name>A0A5E8BT61_9ASCO</name>
<gene>
    <name evidence="8" type="ORF">SAPINGB_P004198</name>
</gene>
<evidence type="ECO:0000256" key="7">
    <source>
        <dbReference type="ARBA" id="ARBA00023033"/>
    </source>
</evidence>
<comment type="cofactor">
    <cofactor evidence="1">
        <name>FAD</name>
        <dbReference type="ChEBI" id="CHEBI:57692"/>
    </cofactor>
</comment>
<comment type="similarity">
    <text evidence="2">Belongs to the FAD-binding monooxygenase family.</text>
</comment>
<proteinExistence type="inferred from homology"/>
<keyword evidence="3" id="KW-0285">Flavoprotein</keyword>
<dbReference type="Pfam" id="PF00743">
    <property type="entry name" value="FMO-like"/>
    <property type="match status" value="1"/>
</dbReference>
<keyword evidence="6" id="KW-0560">Oxidoreductase</keyword>
<dbReference type="GO" id="GO:0050661">
    <property type="term" value="F:NADP binding"/>
    <property type="evidence" value="ECO:0007669"/>
    <property type="project" value="InterPro"/>
</dbReference>
<organism evidence="8 9">
    <name type="scientific">Magnusiomyces paraingens</name>
    <dbReference type="NCBI Taxonomy" id="2606893"/>
    <lineage>
        <taxon>Eukaryota</taxon>
        <taxon>Fungi</taxon>
        <taxon>Dikarya</taxon>
        <taxon>Ascomycota</taxon>
        <taxon>Saccharomycotina</taxon>
        <taxon>Dipodascomycetes</taxon>
        <taxon>Dipodascales</taxon>
        <taxon>Dipodascaceae</taxon>
        <taxon>Magnusiomyces</taxon>
    </lineage>
</organism>
<accession>A0A5E8BT61</accession>
<keyword evidence="4" id="KW-0274">FAD</keyword>
<dbReference type="OrthoDB" id="74360at2759"/>
<dbReference type="PANTHER" id="PTHR43098">
    <property type="entry name" value="L-ORNITHINE N(5)-MONOOXYGENASE-RELATED"/>
    <property type="match status" value="1"/>
</dbReference>
<protein>
    <recommendedName>
        <fullName evidence="10">FAD/NAD(P)-binding domain-containing protein</fullName>
    </recommendedName>
</protein>
<evidence type="ECO:0000256" key="4">
    <source>
        <dbReference type="ARBA" id="ARBA00022827"/>
    </source>
</evidence>
<dbReference type="Proteomes" id="UP000398389">
    <property type="component" value="Unassembled WGS sequence"/>
</dbReference>
<keyword evidence="5" id="KW-0521">NADP</keyword>
<dbReference type="SUPFAM" id="SSF51905">
    <property type="entry name" value="FAD/NAD(P)-binding domain"/>
    <property type="match status" value="2"/>
</dbReference>
<evidence type="ECO:0000256" key="6">
    <source>
        <dbReference type="ARBA" id="ARBA00023002"/>
    </source>
</evidence>
<dbReference type="GO" id="GO:0004499">
    <property type="term" value="F:N,N-dimethylaniline monooxygenase activity"/>
    <property type="evidence" value="ECO:0007669"/>
    <property type="project" value="InterPro"/>
</dbReference>
<sequence length="538" mass="60879">MSTEFDAIVVGGGFGGIYSTYKLRNMGYNVKSFEKGPQIGGVWYWNRYPGARVDSDVPIYQLWLKEIYKDWDFKERFPGWKELREYFAHVEKKINISRNYSFNTFVASCHFNTTTNKWTVTTTGEGAGTYVCKHLIICTGFASKNFIPDFNGLDKFEGIMHHTAEWPQDHDVDFTNKRVAVIGTGASGVQVIQEVGPTVKSLDVYQRTPNLAIPMRQRPVTHEEQEVRRPRYDEVFEATLHEPCAAGFEFGFDPRSALEVSDEEREATFERLWAAGGFNFWVSTFHDVWTDLEADKYQYAFWRKKVLARLTRPELVEKLAPSVAPCPYAAKRPCLEQRYYEVYNQPNVDIVDMKATPIVEFTKTGIKTEEGEREYDIIVLATGFDAVTGGLLQMDIRGASGQTLGEKWAPNGVSALLGVAVQDFPNMYFMYGPQGPTAFSNGPTCAQVQTDFIVDLIEHVDTSGLKYADPKAEAEQKWSDTCTALQEKTLVHGTKSWYNGGNVPGKKIGAYNYIGGIPQYCRELKAEKNGKYQSFKFA</sequence>
<evidence type="ECO:0008006" key="10">
    <source>
        <dbReference type="Google" id="ProtNLM"/>
    </source>
</evidence>
<dbReference type="InterPro" id="IPR050775">
    <property type="entry name" value="FAD-binding_Monooxygenases"/>
</dbReference>
<keyword evidence="9" id="KW-1185">Reference proteome</keyword>
<evidence type="ECO:0000256" key="1">
    <source>
        <dbReference type="ARBA" id="ARBA00001974"/>
    </source>
</evidence>
<dbReference type="InterPro" id="IPR020946">
    <property type="entry name" value="Flavin_mOase-like"/>
</dbReference>
<evidence type="ECO:0000313" key="9">
    <source>
        <dbReference type="Proteomes" id="UP000398389"/>
    </source>
</evidence>
<dbReference type="GeneID" id="43583013"/>
<dbReference type="GO" id="GO:0050660">
    <property type="term" value="F:flavin adenine dinucleotide binding"/>
    <property type="evidence" value="ECO:0007669"/>
    <property type="project" value="InterPro"/>
</dbReference>
<dbReference type="EMBL" id="CABVLU010000003">
    <property type="protein sequence ID" value="VVT54682.1"/>
    <property type="molecule type" value="Genomic_DNA"/>
</dbReference>
<dbReference type="PANTHER" id="PTHR43098:SF3">
    <property type="entry name" value="L-ORNITHINE N(5)-MONOOXYGENASE-RELATED"/>
    <property type="match status" value="1"/>
</dbReference>
<evidence type="ECO:0000256" key="2">
    <source>
        <dbReference type="ARBA" id="ARBA00010139"/>
    </source>
</evidence>
<dbReference type="AlphaFoldDB" id="A0A5E8BT61"/>
<dbReference type="RefSeq" id="XP_031854804.1">
    <property type="nucleotide sequence ID" value="XM_031998913.1"/>
</dbReference>
<evidence type="ECO:0000256" key="3">
    <source>
        <dbReference type="ARBA" id="ARBA00022630"/>
    </source>
</evidence>
<evidence type="ECO:0000256" key="5">
    <source>
        <dbReference type="ARBA" id="ARBA00022857"/>
    </source>
</evidence>
<reference evidence="8 9" key="1">
    <citation type="submission" date="2019-09" db="EMBL/GenBank/DDBJ databases">
        <authorList>
            <person name="Brejova B."/>
        </authorList>
    </citation>
    <scope>NUCLEOTIDE SEQUENCE [LARGE SCALE GENOMIC DNA]</scope>
</reference>
<keyword evidence="7" id="KW-0503">Monooxygenase</keyword>
<evidence type="ECO:0000313" key="8">
    <source>
        <dbReference type="EMBL" id="VVT54682.1"/>
    </source>
</evidence>